<gene>
    <name evidence="3" type="ORF">NBEOAGPD_2060</name>
</gene>
<evidence type="ECO:0000256" key="1">
    <source>
        <dbReference type="SAM" id="Coils"/>
    </source>
</evidence>
<accession>A0AA37MBX6</accession>
<keyword evidence="1" id="KW-0175">Coiled coil</keyword>
<sequence>MSARPTAKQEAGKVAGQIGGKVAGKAVVKAASALRLSRLREPRPLRLRLVDAVTLAAAGLLILKLLSLSHTEETVGGELPSFARALALARTGYEPKDPATTGSVGQKDQEKTAEKAGEKPAEPPRAPQPPPEAGSATERALLEKLGARREALRQKSEELELRERMIGEAERKLEAGVGELRQAEDKVEGAGRERAEAERAGMKNIVTMYETMKPKDAARVFDRLGHEVLVPLVVAMNPRKMAEVLAVMQPEAAERLTVALANRARGVAPAQQASVPGLPPNELPAIDPGAAR</sequence>
<feature type="region of interest" description="Disordered" evidence="2">
    <location>
        <begin position="93"/>
        <end position="136"/>
    </location>
</feature>
<feature type="region of interest" description="Disordered" evidence="2">
    <location>
        <begin position="268"/>
        <end position="292"/>
    </location>
</feature>
<evidence type="ECO:0000313" key="4">
    <source>
        <dbReference type="Proteomes" id="UP001055108"/>
    </source>
</evidence>
<dbReference type="EMBL" id="BPQM01000045">
    <property type="protein sequence ID" value="GJD78841.1"/>
    <property type="molecule type" value="Genomic_DNA"/>
</dbReference>
<protein>
    <recommendedName>
        <fullName evidence="5">Flagellar motility protein MotE, a chaperone for MotC folding</fullName>
    </recommendedName>
</protein>
<dbReference type="Proteomes" id="UP001055108">
    <property type="component" value="Unassembled WGS sequence"/>
</dbReference>
<evidence type="ECO:0008006" key="5">
    <source>
        <dbReference type="Google" id="ProtNLM"/>
    </source>
</evidence>
<reference evidence="3" key="2">
    <citation type="submission" date="2021-08" db="EMBL/GenBank/DDBJ databases">
        <authorList>
            <person name="Tani A."/>
            <person name="Ola A."/>
            <person name="Ogura Y."/>
            <person name="Katsura K."/>
            <person name="Hayashi T."/>
        </authorList>
    </citation>
    <scope>NUCLEOTIDE SEQUENCE</scope>
    <source>
        <strain evidence="3">NBRC 103626</strain>
    </source>
</reference>
<name>A0AA37MBX6_9HYPH</name>
<proteinExistence type="predicted"/>
<dbReference type="SUPFAM" id="SSF158791">
    <property type="entry name" value="MgtE N-terminal domain-like"/>
    <property type="match status" value="1"/>
</dbReference>
<feature type="coiled-coil region" evidence="1">
    <location>
        <begin position="142"/>
        <end position="200"/>
    </location>
</feature>
<dbReference type="AlphaFoldDB" id="A0AA37MBX6"/>
<feature type="compositionally biased region" description="Basic and acidic residues" evidence="2">
    <location>
        <begin position="107"/>
        <end position="122"/>
    </location>
</feature>
<keyword evidence="4" id="KW-1185">Reference proteome</keyword>
<comment type="caution">
    <text evidence="3">The sequence shown here is derived from an EMBL/GenBank/DDBJ whole genome shotgun (WGS) entry which is preliminary data.</text>
</comment>
<organism evidence="3 4">
    <name type="scientific">Methylobacterium gregans</name>
    <dbReference type="NCBI Taxonomy" id="374424"/>
    <lineage>
        <taxon>Bacteria</taxon>
        <taxon>Pseudomonadati</taxon>
        <taxon>Pseudomonadota</taxon>
        <taxon>Alphaproteobacteria</taxon>
        <taxon>Hyphomicrobiales</taxon>
        <taxon>Methylobacteriaceae</taxon>
        <taxon>Methylobacterium</taxon>
    </lineage>
</organism>
<evidence type="ECO:0000313" key="3">
    <source>
        <dbReference type="EMBL" id="GJD78841.1"/>
    </source>
</evidence>
<reference evidence="3" key="1">
    <citation type="journal article" date="2016" name="Front. Microbiol.">
        <title>Genome Sequence of the Piezophilic, Mesophilic Sulfate-Reducing Bacterium Desulfovibrio indicus J2T.</title>
        <authorList>
            <person name="Cao J."/>
            <person name="Maignien L."/>
            <person name="Shao Z."/>
            <person name="Alain K."/>
            <person name="Jebbar M."/>
        </authorList>
    </citation>
    <scope>NUCLEOTIDE SEQUENCE</scope>
    <source>
        <strain evidence="3">NBRC 103626</strain>
    </source>
</reference>
<feature type="compositionally biased region" description="Pro residues" evidence="2">
    <location>
        <begin position="123"/>
        <end position="132"/>
    </location>
</feature>
<evidence type="ECO:0000256" key="2">
    <source>
        <dbReference type="SAM" id="MobiDB-lite"/>
    </source>
</evidence>